<comment type="caution">
    <text evidence="2">The sequence shown here is derived from an EMBL/GenBank/DDBJ whole genome shotgun (WGS) entry which is preliminary data.</text>
</comment>
<dbReference type="PANTHER" id="PTHR32011:SF2">
    <property type="entry name" value="OS08G0472400 PROTEIN"/>
    <property type="match status" value="1"/>
</dbReference>
<dbReference type="SUPFAM" id="SSF160631">
    <property type="entry name" value="SMI1/KNR4-like"/>
    <property type="match status" value="1"/>
</dbReference>
<dbReference type="Proteomes" id="UP000604046">
    <property type="component" value="Unassembled WGS sequence"/>
</dbReference>
<gene>
    <name evidence="2" type="ORF">SNAT2548_LOCUS24707</name>
</gene>
<dbReference type="EMBL" id="CAJNDS010002367">
    <property type="protein sequence ID" value="CAE7451315.1"/>
    <property type="molecule type" value="Genomic_DNA"/>
</dbReference>
<dbReference type="Pfam" id="PF09346">
    <property type="entry name" value="SMI1_KNR4"/>
    <property type="match status" value="1"/>
</dbReference>
<name>A0A812RTX2_9DINO</name>
<keyword evidence="3" id="KW-1185">Reference proteome</keyword>
<evidence type="ECO:0000259" key="1">
    <source>
        <dbReference type="Pfam" id="PF09346"/>
    </source>
</evidence>
<dbReference type="Gene3D" id="3.40.1580.10">
    <property type="entry name" value="SMI1/KNR4-like"/>
    <property type="match status" value="1"/>
</dbReference>
<reference evidence="2" key="1">
    <citation type="submission" date="2021-02" db="EMBL/GenBank/DDBJ databases">
        <authorList>
            <person name="Dougan E. K."/>
            <person name="Rhodes N."/>
            <person name="Thang M."/>
            <person name="Chan C."/>
        </authorList>
    </citation>
    <scope>NUCLEOTIDE SEQUENCE</scope>
</reference>
<dbReference type="InterPro" id="IPR018958">
    <property type="entry name" value="Knr4/Smi1-like_dom"/>
</dbReference>
<sequence>MGVEILPGLTDEEVEKAEAKFGFTFPPELREFLQVGLPTKWHNWRELIKDSVMVGFEADTVSQQLLWNATPEEEEDVPDEIWELVGSRDLEEVKKQASLHRLVPIAGHRMMPSVPHECGLPVLSMHQCSDNIIYGMNFWQWLVADAKVNKDTIPEELLKEHKFPNFEEAQIGLPFWGRFLG</sequence>
<dbReference type="OrthoDB" id="1921190at2759"/>
<dbReference type="AlphaFoldDB" id="A0A812RTX2"/>
<protein>
    <recommendedName>
        <fullName evidence="1">Knr4/Smi1-like domain-containing protein</fullName>
    </recommendedName>
</protein>
<organism evidence="2 3">
    <name type="scientific">Symbiodinium natans</name>
    <dbReference type="NCBI Taxonomy" id="878477"/>
    <lineage>
        <taxon>Eukaryota</taxon>
        <taxon>Sar</taxon>
        <taxon>Alveolata</taxon>
        <taxon>Dinophyceae</taxon>
        <taxon>Suessiales</taxon>
        <taxon>Symbiodiniaceae</taxon>
        <taxon>Symbiodinium</taxon>
    </lineage>
</organism>
<dbReference type="PANTHER" id="PTHR32011">
    <property type="entry name" value="OS08G0472400 PROTEIN"/>
    <property type="match status" value="1"/>
</dbReference>
<evidence type="ECO:0000313" key="2">
    <source>
        <dbReference type="EMBL" id="CAE7451315.1"/>
    </source>
</evidence>
<proteinExistence type="predicted"/>
<evidence type="ECO:0000313" key="3">
    <source>
        <dbReference type="Proteomes" id="UP000604046"/>
    </source>
</evidence>
<accession>A0A812RTX2</accession>
<dbReference type="InterPro" id="IPR037883">
    <property type="entry name" value="Knr4/Smi1-like_sf"/>
</dbReference>
<feature type="domain" description="Knr4/Smi1-like" evidence="1">
    <location>
        <begin position="8"/>
        <end position="58"/>
    </location>
</feature>